<proteinExistence type="predicted"/>
<protein>
    <submittedName>
        <fullName evidence="1">Uncharacterized protein</fullName>
    </submittedName>
</protein>
<reference evidence="1 2" key="1">
    <citation type="submission" date="2016-06" db="EMBL/GenBank/DDBJ databases">
        <authorList>
            <person name="Kjaerup R.B."/>
            <person name="Dalgaard T.S."/>
            <person name="Juul-Madsen H.R."/>
        </authorList>
    </citation>
    <scope>NUCLEOTIDE SEQUENCE [LARGE SCALE GENOMIC DNA]</scope>
    <source>
        <strain evidence="1 2">GCSL-Mp3</strain>
    </source>
</reference>
<dbReference type="RefSeq" id="WP_067423761.1">
    <property type="nucleotide sequence ID" value="NZ_LZEX01000015.1"/>
</dbReference>
<evidence type="ECO:0000313" key="2">
    <source>
        <dbReference type="Proteomes" id="UP000092247"/>
    </source>
</evidence>
<name>A0A1B8HCP3_9GAMM</name>
<comment type="caution">
    <text evidence="1">The sequence shown here is derived from an EMBL/GenBank/DDBJ whole genome shotgun (WGS) entry which is preliminary data.</text>
</comment>
<dbReference type="EMBL" id="LZEX01000015">
    <property type="protein sequence ID" value="OBU06844.1"/>
    <property type="molecule type" value="Genomic_DNA"/>
</dbReference>
<dbReference type="Proteomes" id="UP000092247">
    <property type="component" value="Unassembled WGS sequence"/>
</dbReference>
<organism evidence="1 2">
    <name type="scientific">Morganella psychrotolerans</name>
    <dbReference type="NCBI Taxonomy" id="368603"/>
    <lineage>
        <taxon>Bacteria</taxon>
        <taxon>Pseudomonadati</taxon>
        <taxon>Pseudomonadota</taxon>
        <taxon>Gammaproteobacteria</taxon>
        <taxon>Enterobacterales</taxon>
        <taxon>Morganellaceae</taxon>
        <taxon>Morganella</taxon>
    </lineage>
</organism>
<sequence length="155" mass="17196">MSQSNGYWTGNLHAGSTVFLQRQDGHLTKGEVVYVADQQFNVAGISSSFDKFTATSIEGVVALPDEYDVRERYSIQQQRDYLDHMDIATLSSHQVNYIYAGLHLAKRAGGGALPGMPVTETPEGIHRYIQELNLNALSELQVMYMLTGLKIAKND</sequence>
<gene>
    <name evidence="1" type="ORF">AYY17_19870</name>
</gene>
<evidence type="ECO:0000313" key="1">
    <source>
        <dbReference type="EMBL" id="OBU06844.1"/>
    </source>
</evidence>
<dbReference type="AlphaFoldDB" id="A0A1B8HCP3"/>
<accession>A0A1B8HCP3</accession>